<dbReference type="Proteomes" id="UP000777438">
    <property type="component" value="Unassembled WGS sequence"/>
</dbReference>
<protein>
    <submittedName>
        <fullName evidence="2">Uncharacterized protein</fullName>
    </submittedName>
</protein>
<organism evidence="2 3">
    <name type="scientific">Thelonectria olida</name>
    <dbReference type="NCBI Taxonomy" id="1576542"/>
    <lineage>
        <taxon>Eukaryota</taxon>
        <taxon>Fungi</taxon>
        <taxon>Dikarya</taxon>
        <taxon>Ascomycota</taxon>
        <taxon>Pezizomycotina</taxon>
        <taxon>Sordariomycetes</taxon>
        <taxon>Hypocreomycetidae</taxon>
        <taxon>Hypocreales</taxon>
        <taxon>Nectriaceae</taxon>
        <taxon>Thelonectria</taxon>
    </lineage>
</organism>
<reference evidence="2 3" key="1">
    <citation type="journal article" date="2021" name="Nat. Commun.">
        <title>Genetic determinants of endophytism in the Arabidopsis root mycobiome.</title>
        <authorList>
            <person name="Mesny F."/>
            <person name="Miyauchi S."/>
            <person name="Thiergart T."/>
            <person name="Pickel B."/>
            <person name="Atanasova L."/>
            <person name="Karlsson M."/>
            <person name="Huettel B."/>
            <person name="Barry K.W."/>
            <person name="Haridas S."/>
            <person name="Chen C."/>
            <person name="Bauer D."/>
            <person name="Andreopoulos W."/>
            <person name="Pangilinan J."/>
            <person name="LaButti K."/>
            <person name="Riley R."/>
            <person name="Lipzen A."/>
            <person name="Clum A."/>
            <person name="Drula E."/>
            <person name="Henrissat B."/>
            <person name="Kohler A."/>
            <person name="Grigoriev I.V."/>
            <person name="Martin F.M."/>
            <person name="Hacquard S."/>
        </authorList>
    </citation>
    <scope>NUCLEOTIDE SEQUENCE [LARGE SCALE GENOMIC DNA]</scope>
    <source>
        <strain evidence="2 3">MPI-CAGE-CH-0241</strain>
    </source>
</reference>
<feature type="region of interest" description="Disordered" evidence="1">
    <location>
        <begin position="1"/>
        <end position="80"/>
    </location>
</feature>
<feature type="region of interest" description="Disordered" evidence="1">
    <location>
        <begin position="197"/>
        <end position="220"/>
    </location>
</feature>
<gene>
    <name evidence="2" type="ORF">B0T10DRAFT_30779</name>
</gene>
<proteinExistence type="predicted"/>
<accession>A0A9P8WIZ3</accession>
<dbReference type="AlphaFoldDB" id="A0A9P8WIZ3"/>
<dbReference type="EMBL" id="JAGPYM010000001">
    <property type="protein sequence ID" value="KAH6900505.1"/>
    <property type="molecule type" value="Genomic_DNA"/>
</dbReference>
<keyword evidence="3" id="KW-1185">Reference proteome</keyword>
<feature type="compositionally biased region" description="Gly residues" evidence="1">
    <location>
        <begin position="211"/>
        <end position="220"/>
    </location>
</feature>
<sequence length="220" mass="24735">MAHASTLQHTSDSRYASPRRKNAQFRENERTRVIKNEKASCKTCRPSSMRGSWRPPLPQISRPRTEHKTGVDEGNTGGLNFCGRTSTFGNRIVRKPRREKEQGKGNKEKKREVVNEIPGSYPRLYQPVTHKFLPVFDSWSRTTATRSLPASGIRILYPSGHVDEVPRSGHLLYLTREIDWLAIRSFHCSRHSWAHSRCSGTYSKGGEEKGSGVGDTGGGS</sequence>
<comment type="caution">
    <text evidence="2">The sequence shown here is derived from an EMBL/GenBank/DDBJ whole genome shotgun (WGS) entry which is preliminary data.</text>
</comment>
<feature type="compositionally biased region" description="Polar residues" evidence="1">
    <location>
        <begin position="1"/>
        <end position="14"/>
    </location>
</feature>
<evidence type="ECO:0000256" key="1">
    <source>
        <dbReference type="SAM" id="MobiDB-lite"/>
    </source>
</evidence>
<evidence type="ECO:0000313" key="3">
    <source>
        <dbReference type="Proteomes" id="UP000777438"/>
    </source>
</evidence>
<name>A0A9P8WIZ3_9HYPO</name>
<evidence type="ECO:0000313" key="2">
    <source>
        <dbReference type="EMBL" id="KAH6900505.1"/>
    </source>
</evidence>
<feature type="compositionally biased region" description="Basic and acidic residues" evidence="1">
    <location>
        <begin position="24"/>
        <end position="40"/>
    </location>
</feature>